<name>A0A6J1L309_DROHY</name>
<feature type="region of interest" description="Disordered" evidence="1">
    <location>
        <begin position="45"/>
        <end position="103"/>
    </location>
</feature>
<feature type="compositionally biased region" description="Polar residues" evidence="1">
    <location>
        <begin position="82"/>
        <end position="103"/>
    </location>
</feature>
<dbReference type="GeneID" id="111592188"/>
<dbReference type="RefSeq" id="XP_023160023.1">
    <property type="nucleotide sequence ID" value="XM_023304255.1"/>
</dbReference>
<dbReference type="Proteomes" id="UP000504633">
    <property type="component" value="Unplaced"/>
</dbReference>
<protein>
    <submittedName>
        <fullName evidence="3">Uncharacterized protein LOC111592188</fullName>
    </submittedName>
</protein>
<organism evidence="2 3">
    <name type="scientific">Drosophila hydei</name>
    <name type="common">Fruit fly</name>
    <dbReference type="NCBI Taxonomy" id="7224"/>
    <lineage>
        <taxon>Eukaryota</taxon>
        <taxon>Metazoa</taxon>
        <taxon>Ecdysozoa</taxon>
        <taxon>Arthropoda</taxon>
        <taxon>Hexapoda</taxon>
        <taxon>Insecta</taxon>
        <taxon>Pterygota</taxon>
        <taxon>Neoptera</taxon>
        <taxon>Endopterygota</taxon>
        <taxon>Diptera</taxon>
        <taxon>Brachycera</taxon>
        <taxon>Muscomorpha</taxon>
        <taxon>Ephydroidea</taxon>
        <taxon>Drosophilidae</taxon>
        <taxon>Drosophila</taxon>
    </lineage>
</organism>
<evidence type="ECO:0000313" key="3">
    <source>
        <dbReference type="RefSeq" id="XP_023160023.1"/>
    </source>
</evidence>
<proteinExistence type="predicted"/>
<accession>A0A6J1L309</accession>
<gene>
    <name evidence="3" type="primary">LOC111592188</name>
</gene>
<dbReference type="KEGG" id="dhe:111592188"/>
<keyword evidence="2" id="KW-1185">Reference proteome</keyword>
<feature type="region of interest" description="Disordered" evidence="1">
    <location>
        <begin position="1"/>
        <end position="20"/>
    </location>
</feature>
<reference evidence="3" key="1">
    <citation type="submission" date="2025-08" db="UniProtKB">
        <authorList>
            <consortium name="RefSeq"/>
        </authorList>
    </citation>
    <scope>IDENTIFICATION</scope>
    <source>
        <strain evidence="3">15085-1641.00</strain>
        <tissue evidence="3">Whole body</tissue>
    </source>
</reference>
<feature type="compositionally biased region" description="Low complexity" evidence="1">
    <location>
        <begin position="59"/>
        <end position="72"/>
    </location>
</feature>
<evidence type="ECO:0000256" key="1">
    <source>
        <dbReference type="SAM" id="MobiDB-lite"/>
    </source>
</evidence>
<dbReference type="OMA" id="KSNGWQI"/>
<sequence>MRLIKVVQVPANGNSSVSRVHTKTSARQILNMSIPPTTLVIIGASANNAQRQRQKQQKSNKLNLQQQQQANKAEGKVGEKLSPQQAPQQEPETNAKSNSCQIS</sequence>
<dbReference type="AlphaFoldDB" id="A0A6J1L309"/>
<feature type="compositionally biased region" description="Polar residues" evidence="1">
    <location>
        <begin position="11"/>
        <end position="20"/>
    </location>
</feature>
<evidence type="ECO:0000313" key="2">
    <source>
        <dbReference type="Proteomes" id="UP000504633"/>
    </source>
</evidence>